<keyword evidence="3" id="KW-0489">Methyltransferase</keyword>
<dbReference type="InterPro" id="IPR038576">
    <property type="entry name" value="Methyltransf_Zn-bd_dom_put_sf"/>
</dbReference>
<keyword evidence="4" id="KW-1185">Reference proteome</keyword>
<dbReference type="Pfam" id="PF13489">
    <property type="entry name" value="Methyltransf_23"/>
    <property type="match status" value="1"/>
</dbReference>
<comment type="caution">
    <text evidence="3">The sequence shown here is derived from an EMBL/GenBank/DDBJ whole genome shotgun (WGS) entry which is preliminary data.</text>
</comment>
<dbReference type="CDD" id="cd02440">
    <property type="entry name" value="AdoMet_MTases"/>
    <property type="match status" value="1"/>
</dbReference>
<dbReference type="PANTHER" id="PTHR43861">
    <property type="entry name" value="TRANS-ACONITATE 2-METHYLTRANSFERASE-RELATED"/>
    <property type="match status" value="1"/>
</dbReference>
<feature type="domain" description="Methyltransferase putative zinc binding" evidence="1">
    <location>
        <begin position="12"/>
        <end position="71"/>
    </location>
</feature>
<evidence type="ECO:0000313" key="3">
    <source>
        <dbReference type="EMBL" id="OXM59616.1"/>
    </source>
</evidence>
<organism evidence="3 4">
    <name type="scientific">Amycolatopsis vastitatis</name>
    <dbReference type="NCBI Taxonomy" id="1905142"/>
    <lineage>
        <taxon>Bacteria</taxon>
        <taxon>Bacillati</taxon>
        <taxon>Actinomycetota</taxon>
        <taxon>Actinomycetes</taxon>
        <taxon>Pseudonocardiales</taxon>
        <taxon>Pseudonocardiaceae</taxon>
        <taxon>Amycolatopsis</taxon>
    </lineage>
</organism>
<sequence>MTLETPPATRTCRLCGGAVSEIFDFGRQPVSNAFVKAEEADGEAFHHLAVGICSSCSMVQLSDELPREAMFHDDYPYRSSESALMRRHFEEFAGNLVRTELTGPDPFVVEIGCNDGIMLKTISDHGVRHLGVDPSRGAAETAAAKGIDVRVDFFEESVAREIRQAHGRADVIFSANTFSHISYIDSIFRGIDELLAEDGLFVFEDRYLGDIVEKNYFDQIYDEHFYLFSLHSVRAMVERFGFELVDAQRLAVHGGAVRYSVARPVARKPGTALARLFAHERDLGLTDRVKLARFGVNIRRIRHDLVALLTELKAKGFRVAGYGATSKSATVLNYCGIGMDLVECVYDSTPEKQGRLTPGSHLPVVAPERFAADYPDYVVLFAWNHAEEILAKEQAFTAQGGRWILYVPDVHVLGNGGLAAAA</sequence>
<proteinExistence type="predicted"/>
<dbReference type="Gene3D" id="6.10.250.3100">
    <property type="match status" value="1"/>
</dbReference>
<gene>
    <name evidence="3" type="ORF">CF165_46860</name>
</gene>
<reference evidence="4" key="1">
    <citation type="submission" date="2017-07" db="EMBL/GenBank/DDBJ databases">
        <title>Comparative genome mining reveals phylogenetic distribution patterns of secondary metabolites in Amycolatopsis.</title>
        <authorList>
            <person name="Adamek M."/>
            <person name="Alanjary M."/>
            <person name="Sales-Ortells H."/>
            <person name="Goodfellow M."/>
            <person name="Bull A.T."/>
            <person name="Kalinowski J."/>
            <person name="Ziemert N."/>
        </authorList>
    </citation>
    <scope>NUCLEOTIDE SEQUENCE [LARGE SCALE GENOMIC DNA]</scope>
    <source>
        <strain evidence="4">H5</strain>
    </source>
</reference>
<evidence type="ECO:0000259" key="1">
    <source>
        <dbReference type="Pfam" id="PF08421"/>
    </source>
</evidence>
<dbReference type="Pfam" id="PF08484">
    <property type="entry name" value="Methyltransf_14"/>
    <property type="match status" value="1"/>
</dbReference>
<evidence type="ECO:0000259" key="2">
    <source>
        <dbReference type="Pfam" id="PF08484"/>
    </source>
</evidence>
<dbReference type="InterPro" id="IPR013630">
    <property type="entry name" value="Methyltransf_Zn-bd_dom_put"/>
</dbReference>
<keyword evidence="3" id="KW-0808">Transferase</keyword>
<dbReference type="AlphaFoldDB" id="A0A229SLA6"/>
<dbReference type="Proteomes" id="UP000215199">
    <property type="component" value="Unassembled WGS sequence"/>
</dbReference>
<dbReference type="RefSeq" id="WP_093954077.1">
    <property type="nucleotide sequence ID" value="NZ_NMUL01000078.1"/>
</dbReference>
<feature type="domain" description="C-methyltransferase" evidence="2">
    <location>
        <begin position="252"/>
        <end position="408"/>
    </location>
</feature>
<dbReference type="Gene3D" id="6.20.50.110">
    <property type="entry name" value="Methyltransferase, zinc-binding domain"/>
    <property type="match status" value="1"/>
</dbReference>
<protein>
    <submittedName>
        <fullName evidence="3">SAM-dependent methyltransferase</fullName>
    </submittedName>
</protein>
<dbReference type="SUPFAM" id="SSF53335">
    <property type="entry name" value="S-adenosyl-L-methionine-dependent methyltransferases"/>
    <property type="match status" value="1"/>
</dbReference>
<evidence type="ECO:0000313" key="4">
    <source>
        <dbReference type="Proteomes" id="UP000215199"/>
    </source>
</evidence>
<dbReference type="EMBL" id="NMUL01000078">
    <property type="protein sequence ID" value="OXM59616.1"/>
    <property type="molecule type" value="Genomic_DNA"/>
</dbReference>
<dbReference type="Gene3D" id="3.40.50.720">
    <property type="entry name" value="NAD(P)-binding Rossmann-like Domain"/>
    <property type="match status" value="1"/>
</dbReference>
<dbReference type="Pfam" id="PF08421">
    <property type="entry name" value="Methyltransf_13"/>
    <property type="match status" value="1"/>
</dbReference>
<dbReference type="InterPro" id="IPR029063">
    <property type="entry name" value="SAM-dependent_MTases_sf"/>
</dbReference>
<name>A0A229SLA6_9PSEU</name>
<dbReference type="InterPro" id="IPR013691">
    <property type="entry name" value="MeTrfase_14"/>
</dbReference>
<dbReference type="PANTHER" id="PTHR43861:SF5">
    <property type="entry name" value="BLL5978 PROTEIN"/>
    <property type="match status" value="1"/>
</dbReference>
<dbReference type="OrthoDB" id="9815644at2"/>
<dbReference type="Gene3D" id="3.40.50.150">
    <property type="entry name" value="Vaccinia Virus protein VP39"/>
    <property type="match status" value="1"/>
</dbReference>
<accession>A0A229SLA6</accession>
<dbReference type="GO" id="GO:0008168">
    <property type="term" value="F:methyltransferase activity"/>
    <property type="evidence" value="ECO:0007669"/>
    <property type="project" value="UniProtKB-KW"/>
</dbReference>
<dbReference type="GO" id="GO:0032259">
    <property type="term" value="P:methylation"/>
    <property type="evidence" value="ECO:0007669"/>
    <property type="project" value="UniProtKB-KW"/>
</dbReference>